<dbReference type="Gene3D" id="2.10.10.20">
    <property type="entry name" value="Carbohydrate-binding module superfamily 5/12"/>
    <property type="match status" value="1"/>
</dbReference>
<protein>
    <submittedName>
        <fullName evidence="1">Uncharacterized protein</fullName>
    </submittedName>
</protein>
<sequence length="162" mass="18051">MAITRDQALAYVTLHAQTNSYPEIDIGTVGTFVDSNRRYSTWTANTAYAVGDYIVPTVPNGRIYKAVVAGTSSATEPGFPVYVLYKSYRINDGTALIWQDYGLISPDQYDTRSAVRALWIYKAGILANQVDASDDRSNVKLSLLQSQFLTMAEKYRPFEVIT</sequence>
<name>A0A6J7X892_9CAUD</name>
<dbReference type="EMBL" id="LR798355">
    <property type="protein sequence ID" value="CAB5225883.1"/>
    <property type="molecule type" value="Genomic_DNA"/>
</dbReference>
<evidence type="ECO:0000313" key="1">
    <source>
        <dbReference type="EMBL" id="CAB5225883.1"/>
    </source>
</evidence>
<proteinExistence type="predicted"/>
<organism evidence="1">
    <name type="scientific">uncultured Caudovirales phage</name>
    <dbReference type="NCBI Taxonomy" id="2100421"/>
    <lineage>
        <taxon>Viruses</taxon>
        <taxon>Duplodnaviria</taxon>
        <taxon>Heunggongvirae</taxon>
        <taxon>Uroviricota</taxon>
        <taxon>Caudoviricetes</taxon>
        <taxon>Peduoviridae</taxon>
        <taxon>Maltschvirus</taxon>
        <taxon>Maltschvirus maltsch</taxon>
    </lineage>
</organism>
<gene>
    <name evidence="1" type="ORF">UFOVP757_10</name>
</gene>
<reference evidence="1" key="1">
    <citation type="submission" date="2020-05" db="EMBL/GenBank/DDBJ databases">
        <authorList>
            <person name="Chiriac C."/>
            <person name="Salcher M."/>
            <person name="Ghai R."/>
            <person name="Kavagutti S V."/>
        </authorList>
    </citation>
    <scope>NUCLEOTIDE SEQUENCE</scope>
</reference>
<accession>A0A6J7X892</accession>